<dbReference type="Pfam" id="PF00084">
    <property type="entry name" value="Sushi"/>
    <property type="match status" value="5"/>
</dbReference>
<evidence type="ECO:0000256" key="3">
    <source>
        <dbReference type="ARBA" id="ARBA00022676"/>
    </source>
</evidence>
<dbReference type="GO" id="GO:0006222">
    <property type="term" value="P:UMP biosynthetic process"/>
    <property type="evidence" value="ECO:0007669"/>
    <property type="project" value="TreeGrafter"/>
</dbReference>
<keyword evidence="10" id="KW-1185">Reference proteome</keyword>
<evidence type="ECO:0000259" key="8">
    <source>
        <dbReference type="PROSITE" id="PS50923"/>
    </source>
</evidence>
<dbReference type="InterPro" id="IPR011641">
    <property type="entry name" value="Tyr-kin_ephrin_A/B_rcpt-like"/>
</dbReference>
<dbReference type="HAMAP" id="MF_01208">
    <property type="entry name" value="PyrE"/>
    <property type="match status" value="1"/>
</dbReference>
<keyword evidence="3" id="KW-0328">Glycosyltransferase</keyword>
<dbReference type="InterPro" id="IPR029057">
    <property type="entry name" value="PRTase-like"/>
</dbReference>
<dbReference type="InterPro" id="IPR000836">
    <property type="entry name" value="PRTase_dom"/>
</dbReference>
<keyword evidence="4" id="KW-0808">Transferase</keyword>
<evidence type="ECO:0000256" key="1">
    <source>
        <dbReference type="ARBA" id="ARBA00004889"/>
    </source>
</evidence>
<protein>
    <recommendedName>
        <fullName evidence="2">orotate phosphoribosyltransferase</fullName>
        <ecNumber evidence="2">2.4.2.10</ecNumber>
    </recommendedName>
</protein>
<feature type="domain" description="Sushi" evidence="8">
    <location>
        <begin position="986"/>
        <end position="1053"/>
    </location>
</feature>
<dbReference type="GO" id="GO:0004588">
    <property type="term" value="F:orotate phosphoribosyltransferase activity"/>
    <property type="evidence" value="ECO:0007669"/>
    <property type="project" value="UniProtKB-EC"/>
</dbReference>
<evidence type="ECO:0000256" key="7">
    <source>
        <dbReference type="PROSITE-ProRule" id="PRU00302"/>
    </source>
</evidence>
<dbReference type="Gene3D" id="2.10.70.10">
    <property type="entry name" value="Complement Module, domain 1"/>
    <property type="match status" value="8"/>
</dbReference>
<dbReference type="SMART" id="SM00032">
    <property type="entry name" value="CCP"/>
    <property type="match status" value="7"/>
</dbReference>
<comment type="pathway">
    <text evidence="1">Pyrimidine metabolism; UMP biosynthesis via de novo pathway; UMP from orotate: step 1/2.</text>
</comment>
<dbReference type="Gene3D" id="3.40.50.2020">
    <property type="match status" value="1"/>
</dbReference>
<evidence type="ECO:0000256" key="4">
    <source>
        <dbReference type="ARBA" id="ARBA00022679"/>
    </source>
</evidence>
<dbReference type="PROSITE" id="PS50923">
    <property type="entry name" value="SUSHI"/>
    <property type="match status" value="7"/>
</dbReference>
<evidence type="ECO:0000313" key="9">
    <source>
        <dbReference type="EMBL" id="GFY70051.1"/>
    </source>
</evidence>
<reference evidence="9" key="1">
    <citation type="submission" date="2020-08" db="EMBL/GenBank/DDBJ databases">
        <title>Multicomponent nature underlies the extraordinary mechanical properties of spider dragline silk.</title>
        <authorList>
            <person name="Kono N."/>
            <person name="Nakamura H."/>
            <person name="Mori M."/>
            <person name="Yoshida Y."/>
            <person name="Ohtoshi R."/>
            <person name="Malay A.D."/>
            <person name="Moran D.A.P."/>
            <person name="Tomita M."/>
            <person name="Numata K."/>
            <person name="Arakawa K."/>
        </authorList>
    </citation>
    <scope>NUCLEOTIDE SEQUENCE</scope>
</reference>
<dbReference type="EC" id="2.4.2.10" evidence="2"/>
<dbReference type="NCBIfam" id="TIGR00336">
    <property type="entry name" value="pyrE"/>
    <property type="match status" value="1"/>
</dbReference>
<dbReference type="Pfam" id="PF07699">
    <property type="entry name" value="Ephrin_rec_like"/>
    <property type="match status" value="1"/>
</dbReference>
<feature type="domain" description="Sushi" evidence="8">
    <location>
        <begin position="223"/>
        <end position="284"/>
    </location>
</feature>
<dbReference type="CDD" id="cd00033">
    <property type="entry name" value="CCP"/>
    <property type="match status" value="4"/>
</dbReference>
<feature type="domain" description="Sushi" evidence="8">
    <location>
        <begin position="296"/>
        <end position="362"/>
    </location>
</feature>
<dbReference type="InterPro" id="IPR023031">
    <property type="entry name" value="OPRT"/>
</dbReference>
<organism evidence="9 10">
    <name type="scientific">Trichonephila inaurata madagascariensis</name>
    <dbReference type="NCBI Taxonomy" id="2747483"/>
    <lineage>
        <taxon>Eukaryota</taxon>
        <taxon>Metazoa</taxon>
        <taxon>Ecdysozoa</taxon>
        <taxon>Arthropoda</taxon>
        <taxon>Chelicerata</taxon>
        <taxon>Arachnida</taxon>
        <taxon>Araneae</taxon>
        <taxon>Araneomorphae</taxon>
        <taxon>Entelegynae</taxon>
        <taxon>Araneoidea</taxon>
        <taxon>Nephilidae</taxon>
        <taxon>Trichonephila</taxon>
        <taxon>Trichonephila inaurata</taxon>
    </lineage>
</organism>
<keyword evidence="6" id="KW-1015">Disulfide bond</keyword>
<dbReference type="InterPro" id="IPR035976">
    <property type="entry name" value="Sushi/SCR/CCP_sf"/>
</dbReference>
<evidence type="ECO:0000256" key="2">
    <source>
        <dbReference type="ARBA" id="ARBA00011971"/>
    </source>
</evidence>
<dbReference type="SMART" id="SM01411">
    <property type="entry name" value="Ephrin_rec_like"/>
    <property type="match status" value="1"/>
</dbReference>
<dbReference type="PANTHER" id="PTHR19278">
    <property type="entry name" value="OROTATE PHOSPHORIBOSYLTRANSFERASE"/>
    <property type="match status" value="1"/>
</dbReference>
<sequence>MSAKGNNLLHSILKIDTFKLGHFDLQTGPISPFYIDLRHITCHPKVFNAVSEAIYLKMVNLDLKADTVCGVPYTALPIASYICSHHEIPMLIKRKERKDYGTKKMVEGIINTGETCLVIEDVVVSGASIIDTVADLRKEGLVVTDCITILDRLQGGEENLRKKCFFFLHGSLAHQRRPINVAVIAGPRPATQISEGHYPVELAVWKTDGHVYTCQYSLDVIVKKCKDVFPPTDGSVNCSHGTVWGSKCDFSCSTNYELQGHRTVTCEEHSTEMAWSSSFPKCKKISYKYNLSSKNLPCLKPQKPSDGAVLCDLKDQSMYPDGSVCQFFCYPGFLIENLLTSSTLIVCKNGQWTPNSNVQCIATYCSEPQHPEYGSTRCDDKLAKKTVMKSKYKNGTTCHFKCDVGYTIPRSQQHLTKITCHAPYWNDSSIPECKQRILPQPYASDCKNVTLTANRRGYAKLRPPRFYLKNSVSANRILHGKCTYSGKISVGVYINHCSAYNHELNTTGHCTYGVIVKESSCPPLPTVAHSELHCDNDGNRSYPKYTLCKYVCDDGFIIPLKQKKFQLKTCTSKLKWKPAPTPYCKRSIPPKPKKGSCISQTLFLKNSTSVKIKLPRFKSSLKGSKVKVKCTLNGTLPAGQYTNNCEAIDKQLGLKSSCMYNITIQAIGCPELPVVSPLFSKCSNIKNGEYFPIGTLCNYTCEDGYVIPTSLLSDSVKLCTAQEQWNSSIVPICVYQSPPVPEDAPCFNHSASIEDLKVLQIPVPKFKSFNEEDVEVICSPQNLTEYGVHKINCSAFDPELRINGYCSFEFEILKANSITELSQEALLGCFELPFISSGSINCSNSKDEELYPIETICSYECDEGYVIPTSFLANSVKACVAHEQWNNTVSPNCTYQSPPVPEPDFCLDHSVIVEDFTTFQYSTPQFKSSTGITIEANCLPPNITEYIVYNISCTAFDPELRVHGSCTFELDVQTPNNVAEFAREEISCPYPEKIEQGNVHCTSTNSKLYSVGTVCKITCYEGFTLSPSQKENEFFICLSTGDWNVSNTPSCLKSKSPVLISECEDYVLNVHDLSLINLSRPLFFYFQNPSVSVTCMPDVFQEFGKHEILCTAQDEQSNISVSCKFNLDIIKEPLEIETNDTTVEYSSTTTQASSIPCKPLEPPLKGSLNCTSDSIEYCNVSCEDGYEFSSEFEMLNLERIECDGKDGLWDFERLYNFHSLPECLGRLQNTSVEVLLSFTAYVERCGEEYELELQSEIKNLLIAMNQETCHIVNCESFNITCSAVPSSNRHLINNTWILKAAFDPSDYIDSDEVPDAEINIETIIDIIQKEVNYEGQLKKDLLNIGVELNLNSYVQSHFFLVCEKDGYAVNERTNKCVECPPGTMEKNGRCLVCESGTFQLSSGQSSCEICPDPSFWNGNVPKTCSV</sequence>
<feature type="domain" description="Sushi" evidence="8">
    <location>
        <begin position="667"/>
        <end position="735"/>
    </location>
</feature>
<accession>A0A8X6YFH0</accession>
<name>A0A8X6YFH0_9ARAC</name>
<keyword evidence="5" id="KW-0665">Pyrimidine biosynthesis</keyword>
<dbReference type="EMBL" id="BMAV01017975">
    <property type="protein sequence ID" value="GFY70051.1"/>
    <property type="molecule type" value="Genomic_DNA"/>
</dbReference>
<dbReference type="SUPFAM" id="SSF57535">
    <property type="entry name" value="Complement control module/SCR domain"/>
    <property type="match status" value="7"/>
</dbReference>
<comment type="caution">
    <text evidence="7">Lacks conserved residue(s) required for the propagation of feature annotation.</text>
</comment>
<evidence type="ECO:0000256" key="6">
    <source>
        <dbReference type="ARBA" id="ARBA00023157"/>
    </source>
</evidence>
<dbReference type="SUPFAM" id="SSF53271">
    <property type="entry name" value="PRTase-like"/>
    <property type="match status" value="1"/>
</dbReference>
<feature type="domain" description="Sushi" evidence="8">
    <location>
        <begin position="363"/>
        <end position="435"/>
    </location>
</feature>
<dbReference type="GO" id="GO:0019856">
    <property type="term" value="P:pyrimidine nucleobase biosynthetic process"/>
    <property type="evidence" value="ECO:0007669"/>
    <property type="project" value="TreeGrafter"/>
</dbReference>
<proteinExistence type="inferred from homology"/>
<dbReference type="PANTHER" id="PTHR19278:SF9">
    <property type="entry name" value="URIDINE 5'-MONOPHOSPHATE SYNTHASE"/>
    <property type="match status" value="1"/>
</dbReference>
<evidence type="ECO:0000313" key="10">
    <source>
        <dbReference type="Proteomes" id="UP000886998"/>
    </source>
</evidence>
<feature type="domain" description="Sushi" evidence="8">
    <location>
        <begin position="519"/>
        <end position="586"/>
    </location>
</feature>
<evidence type="ECO:0000256" key="5">
    <source>
        <dbReference type="ARBA" id="ARBA00022975"/>
    </source>
</evidence>
<dbReference type="Pfam" id="PF00156">
    <property type="entry name" value="Pribosyltran"/>
    <property type="match status" value="1"/>
</dbReference>
<comment type="caution">
    <text evidence="9">The sequence shown here is derived from an EMBL/GenBank/DDBJ whole genome shotgun (WGS) entry which is preliminary data.</text>
</comment>
<keyword evidence="7" id="KW-0768">Sushi</keyword>
<gene>
    <name evidence="9" type="primary">UMPS</name>
    <name evidence="9" type="ORF">TNIN_23921</name>
</gene>
<dbReference type="OrthoDB" id="6413286at2759"/>
<dbReference type="InterPro" id="IPR004467">
    <property type="entry name" value="Or_phspho_trans_dom"/>
</dbReference>
<dbReference type="InterPro" id="IPR000436">
    <property type="entry name" value="Sushi_SCR_CCP_dom"/>
</dbReference>
<feature type="domain" description="Sushi" evidence="8">
    <location>
        <begin position="840"/>
        <end position="895"/>
    </location>
</feature>
<dbReference type="Gene3D" id="2.10.50.10">
    <property type="entry name" value="Tumor Necrosis Factor Receptor, subunit A, domain 2"/>
    <property type="match status" value="1"/>
</dbReference>
<dbReference type="GO" id="GO:0004590">
    <property type="term" value="F:orotidine-5'-phosphate decarboxylase activity"/>
    <property type="evidence" value="ECO:0007669"/>
    <property type="project" value="TreeGrafter"/>
</dbReference>
<dbReference type="Proteomes" id="UP000886998">
    <property type="component" value="Unassembled WGS sequence"/>
</dbReference>
<dbReference type="CDD" id="cd06223">
    <property type="entry name" value="PRTases_typeI"/>
    <property type="match status" value="1"/>
</dbReference>